<keyword evidence="1" id="KW-0560">Oxidoreductase</keyword>
<dbReference type="Gene3D" id="3.30.9.10">
    <property type="entry name" value="D-Amino Acid Oxidase, subunit A, domain 2"/>
    <property type="match status" value="1"/>
</dbReference>
<dbReference type="EMBL" id="SIJL01000006">
    <property type="protein sequence ID" value="TBH20713.1"/>
    <property type="molecule type" value="Genomic_DNA"/>
</dbReference>
<dbReference type="OrthoDB" id="9794226at2"/>
<feature type="domain" description="FAD dependent oxidoreductase" evidence="2">
    <location>
        <begin position="4"/>
        <end position="339"/>
    </location>
</feature>
<gene>
    <name evidence="3" type="ORF">ETP66_06530</name>
</gene>
<dbReference type="RefSeq" id="WP_130841720.1">
    <property type="nucleotide sequence ID" value="NZ_SIJL01000006.1"/>
</dbReference>
<dbReference type="SUPFAM" id="SSF51905">
    <property type="entry name" value="FAD/NAD(P)-binding domain"/>
    <property type="match status" value="1"/>
</dbReference>
<evidence type="ECO:0000313" key="3">
    <source>
        <dbReference type="EMBL" id="TBH20713.1"/>
    </source>
</evidence>
<organism evidence="3 4">
    <name type="scientific">Thermus thermamylovorans</name>
    <dbReference type="NCBI Taxonomy" id="2509362"/>
    <lineage>
        <taxon>Bacteria</taxon>
        <taxon>Thermotogati</taxon>
        <taxon>Deinococcota</taxon>
        <taxon>Deinococci</taxon>
        <taxon>Thermales</taxon>
        <taxon>Thermaceae</taxon>
        <taxon>Thermus</taxon>
    </lineage>
</organism>
<reference evidence="3 4" key="1">
    <citation type="submission" date="2019-02" db="EMBL/GenBank/DDBJ databases">
        <title>Thermus sp. a novel from hot spring.</title>
        <authorList>
            <person name="Zhao Z."/>
        </authorList>
    </citation>
    <scope>NUCLEOTIDE SEQUENCE [LARGE SCALE GENOMIC DNA]</scope>
    <source>
        <strain evidence="3 4">CFH 72773T</strain>
    </source>
</reference>
<dbReference type="GO" id="GO:0005737">
    <property type="term" value="C:cytoplasm"/>
    <property type="evidence" value="ECO:0007669"/>
    <property type="project" value="TreeGrafter"/>
</dbReference>
<dbReference type="InterPro" id="IPR006076">
    <property type="entry name" value="FAD-dep_OxRdtase"/>
</dbReference>
<comment type="caution">
    <text evidence="3">The sequence shown here is derived from an EMBL/GenBank/DDBJ whole genome shotgun (WGS) entry which is preliminary data.</text>
</comment>
<evidence type="ECO:0000256" key="1">
    <source>
        <dbReference type="ARBA" id="ARBA00023002"/>
    </source>
</evidence>
<protein>
    <submittedName>
        <fullName evidence="3">FAD-binding oxidoreductase</fullName>
    </submittedName>
</protein>
<evidence type="ECO:0000313" key="4">
    <source>
        <dbReference type="Proteomes" id="UP000292858"/>
    </source>
</evidence>
<dbReference type="PANTHER" id="PTHR13847:SF287">
    <property type="entry name" value="FAD-DEPENDENT OXIDOREDUCTASE DOMAIN-CONTAINING PROTEIN 1"/>
    <property type="match status" value="1"/>
</dbReference>
<accession>A0A4Q9B6K8</accession>
<evidence type="ECO:0000259" key="2">
    <source>
        <dbReference type="Pfam" id="PF01266"/>
    </source>
</evidence>
<name>A0A4Q9B6K8_9DEIN</name>
<proteinExistence type="predicted"/>
<dbReference type="InterPro" id="IPR036188">
    <property type="entry name" value="FAD/NAD-bd_sf"/>
</dbReference>
<dbReference type="GO" id="GO:0016491">
    <property type="term" value="F:oxidoreductase activity"/>
    <property type="evidence" value="ECO:0007669"/>
    <property type="project" value="UniProtKB-KW"/>
</dbReference>
<dbReference type="Pfam" id="PF01266">
    <property type="entry name" value="DAO"/>
    <property type="match status" value="1"/>
</dbReference>
<keyword evidence="4" id="KW-1185">Reference proteome</keyword>
<dbReference type="AlphaFoldDB" id="A0A4Q9B6K8"/>
<dbReference type="Gene3D" id="3.50.50.60">
    <property type="entry name" value="FAD/NAD(P)-binding domain"/>
    <property type="match status" value="1"/>
</dbReference>
<dbReference type="Proteomes" id="UP000292858">
    <property type="component" value="Unassembled WGS sequence"/>
</dbReference>
<sequence length="371" mass="40418">MGPDVLVVGAGIVGAASAFRLAEAGLRVLVLEKEATFAQGSTGRSAAGVRVQFSEPLNVLLSYHSILEYRAMPEAGYRPIGYLFLVPEALREVQEEALATQRALGVPVEKLALEAAQALVPFREQGLAYATFGPVDGIIDPHGATAHYLREARRLGAEVRFSEPLLGAQRKGGVWRVATPKGRYEAPLLLLCTGAWTGEVGRRLGLEIPIHPVRRMVYATAPAPFPHAFPLAIDLATGFYLRSEGPRVLLGRSNPAEPPGFAEGMDWEWLGPTLEAGLFRFPFLEGLALDRRASWWGYYEMTPDHNPILGFVEEGLLVAAGFSGHGVQQAAMVGRLMAEEVVHGEARSLDITPFRLGRFREGRFLKERGIV</sequence>
<dbReference type="PANTHER" id="PTHR13847">
    <property type="entry name" value="SARCOSINE DEHYDROGENASE-RELATED"/>
    <property type="match status" value="1"/>
</dbReference>